<feature type="compositionally biased region" description="Basic and acidic residues" evidence="1">
    <location>
        <begin position="81"/>
        <end position="103"/>
    </location>
</feature>
<dbReference type="EMBL" id="BNDZ01000005">
    <property type="protein sequence ID" value="GHI49989.1"/>
    <property type="molecule type" value="Genomic_DNA"/>
</dbReference>
<feature type="region of interest" description="Disordered" evidence="1">
    <location>
        <begin position="74"/>
        <end position="103"/>
    </location>
</feature>
<name>A0AA37C4F3_9ACTN</name>
<feature type="region of interest" description="Disordered" evidence="1">
    <location>
        <begin position="1"/>
        <end position="55"/>
    </location>
</feature>
<accession>A0AA37C4F3</accession>
<protein>
    <submittedName>
        <fullName evidence="2">Uncharacterized protein</fullName>
    </submittedName>
</protein>
<evidence type="ECO:0000313" key="2">
    <source>
        <dbReference type="EMBL" id="GHI49989.1"/>
    </source>
</evidence>
<evidence type="ECO:0000256" key="1">
    <source>
        <dbReference type="SAM" id="MobiDB-lite"/>
    </source>
</evidence>
<comment type="caution">
    <text evidence="2">The sequence shown here is derived from an EMBL/GenBank/DDBJ whole genome shotgun (WGS) entry which is preliminary data.</text>
</comment>
<sequence length="103" mass="11349">MQAPPGRACEAAGSPRPPGAHWAARDVPGCARPGEGEGPDLRFSRRGRGTPGRDRMASFGCPWDLRYRHRRGVAYPSRPRCGVEKDTPDPREHIQDRQKGPPP</sequence>
<reference evidence="2" key="1">
    <citation type="submission" date="2022-09" db="EMBL/GenBank/DDBJ databases">
        <title>Whole genome shotgun sequence of Streptomyces albidoflavus NBRC 12854.</title>
        <authorList>
            <person name="Komaki H."/>
            <person name="Tamura T."/>
        </authorList>
    </citation>
    <scope>NUCLEOTIDE SEQUENCE</scope>
    <source>
        <strain evidence="2">NBRC 12854</strain>
    </source>
</reference>
<evidence type="ECO:0000313" key="3">
    <source>
        <dbReference type="Proteomes" id="UP001051844"/>
    </source>
</evidence>
<dbReference type="AlphaFoldDB" id="A0AA37C4F3"/>
<gene>
    <name evidence="2" type="ORF">ScoT_61630</name>
</gene>
<organism evidence="2 3">
    <name type="scientific">Streptomyces albidoflavus</name>
    <dbReference type="NCBI Taxonomy" id="1886"/>
    <lineage>
        <taxon>Bacteria</taxon>
        <taxon>Bacillati</taxon>
        <taxon>Actinomycetota</taxon>
        <taxon>Actinomycetes</taxon>
        <taxon>Kitasatosporales</taxon>
        <taxon>Streptomycetaceae</taxon>
        <taxon>Streptomyces</taxon>
        <taxon>Streptomyces albidoflavus group</taxon>
    </lineage>
</organism>
<dbReference type="Proteomes" id="UP001051844">
    <property type="component" value="Unassembled WGS sequence"/>
</dbReference>
<proteinExistence type="predicted"/>